<feature type="chain" id="PRO_5040503875" description="Glycoside hydrolase family 32 protein" evidence="6">
    <location>
        <begin position="19"/>
        <end position="650"/>
    </location>
</feature>
<dbReference type="PANTHER" id="PTHR42800:SF3">
    <property type="entry name" value="GLYCOSYL HYDROLASE FAMILY 32 N-TERMINAL DOMAIN-CONTAINING PROTEIN"/>
    <property type="match status" value="1"/>
</dbReference>
<dbReference type="Pfam" id="PF00251">
    <property type="entry name" value="Glyco_hydro_32N"/>
    <property type="match status" value="1"/>
</dbReference>
<accession>A0A9P7KNF8</accession>
<comment type="caution">
    <text evidence="9">The sequence shown here is derived from an EMBL/GenBank/DDBJ whole genome shotgun (WGS) entry which is preliminary data.</text>
</comment>
<dbReference type="OrthoDB" id="202537at2759"/>
<dbReference type="Proteomes" id="UP000717328">
    <property type="component" value="Unassembled WGS sequence"/>
</dbReference>
<dbReference type="GO" id="GO:0004575">
    <property type="term" value="F:sucrose alpha-glucosidase activity"/>
    <property type="evidence" value="ECO:0007669"/>
    <property type="project" value="TreeGrafter"/>
</dbReference>
<evidence type="ECO:0000313" key="9">
    <source>
        <dbReference type="EMBL" id="KAG5653506.1"/>
    </source>
</evidence>
<evidence type="ECO:0000256" key="1">
    <source>
        <dbReference type="ARBA" id="ARBA00009902"/>
    </source>
</evidence>
<evidence type="ECO:0000259" key="7">
    <source>
        <dbReference type="Pfam" id="PF00251"/>
    </source>
</evidence>
<proteinExistence type="inferred from homology"/>
<dbReference type="SUPFAM" id="SSF49899">
    <property type="entry name" value="Concanavalin A-like lectins/glucanases"/>
    <property type="match status" value="1"/>
</dbReference>
<evidence type="ECO:0000256" key="2">
    <source>
        <dbReference type="ARBA" id="ARBA00022801"/>
    </source>
</evidence>
<reference evidence="9" key="1">
    <citation type="submission" date="2021-02" db="EMBL/GenBank/DDBJ databases">
        <authorList>
            <person name="Nieuwenhuis M."/>
            <person name="Van De Peppel L.J.J."/>
        </authorList>
    </citation>
    <scope>NUCLEOTIDE SEQUENCE</scope>
    <source>
        <strain evidence="9">D49</strain>
    </source>
</reference>
<feature type="signal peptide" evidence="6">
    <location>
        <begin position="1"/>
        <end position="18"/>
    </location>
</feature>
<keyword evidence="6" id="KW-0732">Signal</keyword>
<dbReference type="CDD" id="cd18621">
    <property type="entry name" value="GH32_XdINV-like"/>
    <property type="match status" value="1"/>
</dbReference>
<keyword evidence="2 4" id="KW-0378">Hydrolase</keyword>
<dbReference type="InterPro" id="IPR001362">
    <property type="entry name" value="Glyco_hydro_32"/>
</dbReference>
<keyword evidence="3 4" id="KW-0326">Glycosidase</keyword>
<dbReference type="EMBL" id="JABCKI010000048">
    <property type="protein sequence ID" value="KAG5653506.1"/>
    <property type="molecule type" value="Genomic_DNA"/>
</dbReference>
<dbReference type="Gene3D" id="2.60.120.560">
    <property type="entry name" value="Exo-inulinase, domain 1"/>
    <property type="match status" value="1"/>
</dbReference>
<feature type="region of interest" description="Disordered" evidence="5">
    <location>
        <begin position="630"/>
        <end position="650"/>
    </location>
</feature>
<reference evidence="9" key="2">
    <citation type="submission" date="2021-10" db="EMBL/GenBank/DDBJ databases">
        <title>Phylogenomics reveals ancestral predisposition of the termite-cultivated fungus Termitomyces towards a domesticated lifestyle.</title>
        <authorList>
            <person name="Auxier B."/>
            <person name="Grum-Grzhimaylo A."/>
            <person name="Cardenas M.E."/>
            <person name="Lodge J.D."/>
            <person name="Laessoe T."/>
            <person name="Pedersen O."/>
            <person name="Smith M.E."/>
            <person name="Kuyper T.W."/>
            <person name="Franco-Molano E.A."/>
            <person name="Baroni T.J."/>
            <person name="Aanen D.K."/>
        </authorList>
    </citation>
    <scope>NUCLEOTIDE SEQUENCE</scope>
    <source>
        <strain evidence="9">D49</strain>
    </source>
</reference>
<protein>
    <recommendedName>
        <fullName evidence="11">Glycoside hydrolase family 32 protein</fullName>
    </recommendedName>
</protein>
<gene>
    <name evidence="9" type="ORF">H0H81_012578</name>
</gene>
<evidence type="ECO:0000256" key="3">
    <source>
        <dbReference type="ARBA" id="ARBA00023295"/>
    </source>
</evidence>
<dbReference type="Pfam" id="PF08244">
    <property type="entry name" value="Glyco_hydro_32C"/>
    <property type="match status" value="1"/>
</dbReference>
<organism evidence="9 10">
    <name type="scientific">Sphagnurus paluster</name>
    <dbReference type="NCBI Taxonomy" id="117069"/>
    <lineage>
        <taxon>Eukaryota</taxon>
        <taxon>Fungi</taxon>
        <taxon>Dikarya</taxon>
        <taxon>Basidiomycota</taxon>
        <taxon>Agaricomycotina</taxon>
        <taxon>Agaricomycetes</taxon>
        <taxon>Agaricomycetidae</taxon>
        <taxon>Agaricales</taxon>
        <taxon>Tricholomatineae</taxon>
        <taxon>Lyophyllaceae</taxon>
        <taxon>Sphagnurus</taxon>
    </lineage>
</organism>
<dbReference type="GO" id="GO:0005737">
    <property type="term" value="C:cytoplasm"/>
    <property type="evidence" value="ECO:0007669"/>
    <property type="project" value="TreeGrafter"/>
</dbReference>
<dbReference type="AlphaFoldDB" id="A0A9P7KNF8"/>
<dbReference type="InterPro" id="IPR013148">
    <property type="entry name" value="Glyco_hydro_32_N"/>
</dbReference>
<evidence type="ECO:0000256" key="6">
    <source>
        <dbReference type="SAM" id="SignalP"/>
    </source>
</evidence>
<dbReference type="InterPro" id="IPR013320">
    <property type="entry name" value="ConA-like_dom_sf"/>
</dbReference>
<evidence type="ECO:0000313" key="10">
    <source>
        <dbReference type="Proteomes" id="UP000717328"/>
    </source>
</evidence>
<evidence type="ECO:0000256" key="4">
    <source>
        <dbReference type="RuleBase" id="RU362110"/>
    </source>
</evidence>
<dbReference type="PANTHER" id="PTHR42800">
    <property type="entry name" value="EXOINULINASE INUD (AFU_ORTHOLOGUE AFUA_5G00480)"/>
    <property type="match status" value="1"/>
</dbReference>
<evidence type="ECO:0000259" key="8">
    <source>
        <dbReference type="Pfam" id="PF08244"/>
    </source>
</evidence>
<comment type="similarity">
    <text evidence="1 4">Belongs to the glycosyl hydrolase 32 family.</text>
</comment>
<dbReference type="GO" id="GO:0005987">
    <property type="term" value="P:sucrose catabolic process"/>
    <property type="evidence" value="ECO:0007669"/>
    <property type="project" value="TreeGrafter"/>
</dbReference>
<keyword evidence="10" id="KW-1185">Reference proteome</keyword>
<dbReference type="InterPro" id="IPR013189">
    <property type="entry name" value="Glyco_hydro_32_C"/>
</dbReference>
<evidence type="ECO:0000256" key="5">
    <source>
        <dbReference type="SAM" id="MobiDB-lite"/>
    </source>
</evidence>
<evidence type="ECO:0008006" key="11">
    <source>
        <dbReference type="Google" id="ProtNLM"/>
    </source>
</evidence>
<name>A0A9P7KNF8_9AGAR</name>
<dbReference type="SUPFAM" id="SSF75005">
    <property type="entry name" value="Arabinanase/levansucrase/invertase"/>
    <property type="match status" value="1"/>
</dbReference>
<dbReference type="Gene3D" id="2.115.10.20">
    <property type="entry name" value="Glycosyl hydrolase domain, family 43"/>
    <property type="match status" value="1"/>
</dbReference>
<feature type="domain" description="Glycosyl hydrolase family 32 N-terminal" evidence="7">
    <location>
        <begin position="54"/>
        <end position="414"/>
    </location>
</feature>
<feature type="domain" description="Glycosyl hydrolase family 32 C-terminal" evidence="8">
    <location>
        <begin position="477"/>
        <end position="616"/>
    </location>
</feature>
<dbReference type="InterPro" id="IPR023296">
    <property type="entry name" value="Glyco_hydro_beta-prop_sf"/>
</dbReference>
<sequence length="650" mass="71094">MRLLPAFLLLAEALLARGQTARNSSTMLTNLDPAIDLNTLPDNSLFTRWRPVSHFSAPSGWLNDPCGAMYDPKTELYHLFYQFHPNHADWGNMSWGHATSRDMISWTDVGGWADAEAEALGTGPPGSYDYLGIFSGSAQPVSLKGESDGNLTILYTAVSYLPLGWGIPYVKDTETQAIATSSDGGKTWQKYAKNPVIIDTPGDWAVTGWRDPFFLPWPEMDTLLKQTEPHYYLIFGSGIRGVGPRVPLYSAPATDLTKWKFLGALFEVASNESWGGDATKTGSFGFNFEVSGVFSLVEKEEDGGDGKSLHYYVTTGSEGGEIPPYHPSGHWALWLEGEMSRRDNGSAQFDIVSSSAADWGNLYAITSFWDPKKNRRVAWGWTPEEMANYGIKAQGFQGAMGLPRELFVKKVHNVQAPAPAAGGVPKKSGATWKKDARGTYTVTTLGARPLPDVLEGLRTGPAIKVAGGRLTSQRFLTNAQGQNITGDSFELKASISNIKGGAAGFQIRSSPNLEEYTLITFDPATERISVNRDHSSLLPRFETYAVQGHFSPYIINSKTEALDFHIIVDGSLIEIFVNDRFALTTRVYPSRVDALSIGQYVAKGAEATFANVEVYSGFKNAWPNRPLDSSSKLVTDTPAQTNNGAWWSGN</sequence>
<dbReference type="SMART" id="SM00640">
    <property type="entry name" value="Glyco_32"/>
    <property type="match status" value="1"/>
</dbReference>